<organism evidence="2 3">
    <name type="scientific">Synaphobranchus kaupii</name>
    <name type="common">Kaup's arrowtooth eel</name>
    <dbReference type="NCBI Taxonomy" id="118154"/>
    <lineage>
        <taxon>Eukaryota</taxon>
        <taxon>Metazoa</taxon>
        <taxon>Chordata</taxon>
        <taxon>Craniata</taxon>
        <taxon>Vertebrata</taxon>
        <taxon>Euteleostomi</taxon>
        <taxon>Actinopterygii</taxon>
        <taxon>Neopterygii</taxon>
        <taxon>Teleostei</taxon>
        <taxon>Anguilliformes</taxon>
        <taxon>Synaphobranchidae</taxon>
        <taxon>Synaphobranchus</taxon>
    </lineage>
</organism>
<keyword evidence="3" id="KW-1185">Reference proteome</keyword>
<reference evidence="2" key="1">
    <citation type="journal article" date="2023" name="Science">
        <title>Genome structures resolve the early diversification of teleost fishes.</title>
        <authorList>
            <person name="Parey E."/>
            <person name="Louis A."/>
            <person name="Montfort J."/>
            <person name="Bouchez O."/>
            <person name="Roques C."/>
            <person name="Iampietro C."/>
            <person name="Lluch J."/>
            <person name="Castinel A."/>
            <person name="Donnadieu C."/>
            <person name="Desvignes T."/>
            <person name="Floi Bucao C."/>
            <person name="Jouanno E."/>
            <person name="Wen M."/>
            <person name="Mejri S."/>
            <person name="Dirks R."/>
            <person name="Jansen H."/>
            <person name="Henkel C."/>
            <person name="Chen W.J."/>
            <person name="Zahm M."/>
            <person name="Cabau C."/>
            <person name="Klopp C."/>
            <person name="Thompson A.W."/>
            <person name="Robinson-Rechavi M."/>
            <person name="Braasch I."/>
            <person name="Lecointre G."/>
            <person name="Bobe J."/>
            <person name="Postlethwait J.H."/>
            <person name="Berthelot C."/>
            <person name="Roest Crollius H."/>
            <person name="Guiguen Y."/>
        </authorList>
    </citation>
    <scope>NUCLEOTIDE SEQUENCE</scope>
    <source>
        <strain evidence="2">WJC10195</strain>
    </source>
</reference>
<dbReference type="InterPro" id="IPR024845">
    <property type="entry name" value="NHS-like"/>
</dbReference>
<dbReference type="EMBL" id="JAINUF010000026">
    <property type="protein sequence ID" value="KAJ8332428.1"/>
    <property type="molecule type" value="Genomic_DNA"/>
</dbReference>
<feature type="compositionally biased region" description="Low complexity" evidence="1">
    <location>
        <begin position="95"/>
        <end position="104"/>
    </location>
</feature>
<dbReference type="PANTHER" id="PTHR23039">
    <property type="entry name" value="NANCE-HORAN SYNDROME PROTEIN"/>
    <property type="match status" value="1"/>
</dbReference>
<gene>
    <name evidence="2" type="ORF">SKAU_G00426010</name>
</gene>
<name>A0A9Q1I8I7_SYNKA</name>
<feature type="region of interest" description="Disordered" evidence="1">
    <location>
        <begin position="95"/>
        <end position="173"/>
    </location>
</feature>
<dbReference type="Proteomes" id="UP001152622">
    <property type="component" value="Unassembled WGS sequence"/>
</dbReference>
<dbReference type="AlphaFoldDB" id="A0A9Q1I8I7"/>
<dbReference type="PANTHER" id="PTHR23039:SF3">
    <property type="entry name" value="NHS-LIKE PROTEIN 1"/>
    <property type="match status" value="1"/>
</dbReference>
<dbReference type="OrthoDB" id="8965057at2759"/>
<sequence length="173" mass="19798">MVFITTTLKSVMKYLKKKRAVSNLDKDSRWTVHYAAPWLQQDNVHLPESPAHCCGGRAFPGKVNLKCVCPEYDKLRKDWFHSSWYYPQDSALSSSTLSHSSTQHHAQDKKSTESIPEENLEFSPRAQTPLQGDNDDDVLPLPTPEERMRQQALTVPRPHHPHQHHRGDVRPAG</sequence>
<protein>
    <submittedName>
        <fullName evidence="2">Uncharacterized protein</fullName>
    </submittedName>
</protein>
<evidence type="ECO:0000313" key="2">
    <source>
        <dbReference type="EMBL" id="KAJ8332428.1"/>
    </source>
</evidence>
<comment type="caution">
    <text evidence="2">The sequence shown here is derived from an EMBL/GenBank/DDBJ whole genome shotgun (WGS) entry which is preliminary data.</text>
</comment>
<evidence type="ECO:0000256" key="1">
    <source>
        <dbReference type="SAM" id="MobiDB-lite"/>
    </source>
</evidence>
<evidence type="ECO:0000313" key="3">
    <source>
        <dbReference type="Proteomes" id="UP001152622"/>
    </source>
</evidence>
<proteinExistence type="predicted"/>
<dbReference type="GO" id="GO:0030154">
    <property type="term" value="P:cell differentiation"/>
    <property type="evidence" value="ECO:0007669"/>
    <property type="project" value="TreeGrafter"/>
</dbReference>
<accession>A0A9Q1I8I7</accession>
<dbReference type="Pfam" id="PF15273">
    <property type="entry name" value="NHS"/>
    <property type="match status" value="1"/>
</dbReference>